<comment type="caution">
    <text evidence="1">The sequence shown here is derived from an EMBL/GenBank/DDBJ whole genome shotgun (WGS) entry which is preliminary data.</text>
</comment>
<dbReference type="Pfam" id="PF06962">
    <property type="entry name" value="rRNA_methylase"/>
    <property type="match status" value="1"/>
</dbReference>
<dbReference type="GO" id="GO:0032259">
    <property type="term" value="P:methylation"/>
    <property type="evidence" value="ECO:0007669"/>
    <property type="project" value="UniProtKB-KW"/>
</dbReference>
<dbReference type="GeneID" id="82202593"/>
<dbReference type="Proteomes" id="UP000186341">
    <property type="component" value="Unassembled WGS sequence"/>
</dbReference>
<dbReference type="AlphaFoldDB" id="A0A1U7NGN5"/>
<dbReference type="SUPFAM" id="SSF53335">
    <property type="entry name" value="S-adenosyl-L-methionine-dependent methyltransferases"/>
    <property type="match status" value="1"/>
</dbReference>
<dbReference type="GO" id="GO:0008168">
    <property type="term" value="F:methyltransferase activity"/>
    <property type="evidence" value="ECO:0007669"/>
    <property type="project" value="UniProtKB-KW"/>
</dbReference>
<dbReference type="PANTHER" id="PTHR35276">
    <property type="entry name" value="S-ADENOSYL-L-METHIONINE-DEPENDENT METHYLTRANSFERASES SUPERFAMILY PROTEIN"/>
    <property type="match status" value="1"/>
</dbReference>
<organism evidence="1 2">
    <name type="scientific">Ileibacterium valens</name>
    <dbReference type="NCBI Taxonomy" id="1862668"/>
    <lineage>
        <taxon>Bacteria</taxon>
        <taxon>Bacillati</taxon>
        <taxon>Bacillota</taxon>
        <taxon>Erysipelotrichia</taxon>
        <taxon>Erysipelotrichales</taxon>
        <taxon>Erysipelotrichaceae</taxon>
        <taxon>Ileibacterium</taxon>
    </lineage>
</organism>
<keyword evidence="2" id="KW-1185">Reference proteome</keyword>
<accession>A0A1U7NGN5</accession>
<dbReference type="Gene3D" id="3.40.50.150">
    <property type="entry name" value="Vaccinia Virus protein VP39"/>
    <property type="match status" value="1"/>
</dbReference>
<evidence type="ECO:0000313" key="2">
    <source>
        <dbReference type="Proteomes" id="UP000186341"/>
    </source>
</evidence>
<reference evidence="1 2" key="1">
    <citation type="submission" date="2016-11" db="EMBL/GenBank/DDBJ databases">
        <title>Description of two novel members of the family Erysipelotrichaceae: Ileibacterium lipovorans gen. nov., sp. nov. and Dubosiella newyorkensis, gen. nov., sp. nov.</title>
        <authorList>
            <person name="Cox L.M."/>
            <person name="Sohn J."/>
            <person name="Tyrrell K.L."/>
            <person name="Citron D.M."/>
            <person name="Lawson P.A."/>
            <person name="Patel N.B."/>
            <person name="Iizumi T."/>
            <person name="Perez-Perez G.I."/>
            <person name="Goldstein E.J."/>
            <person name="Blaser M.J."/>
        </authorList>
    </citation>
    <scope>NUCLEOTIDE SEQUENCE [LARGE SCALE GENOMIC DNA]</scope>
    <source>
        <strain evidence="1 2">NYU-BL-A3</strain>
    </source>
</reference>
<dbReference type="EMBL" id="MPJW01000108">
    <property type="protein sequence ID" value="OLU40407.1"/>
    <property type="molecule type" value="Genomic_DNA"/>
</dbReference>
<evidence type="ECO:0000313" key="1">
    <source>
        <dbReference type="EMBL" id="OLU40407.1"/>
    </source>
</evidence>
<dbReference type="InterPro" id="IPR029063">
    <property type="entry name" value="SAM-dependent_MTases_sf"/>
</dbReference>
<name>A0A1U7NGN5_9FIRM</name>
<dbReference type="OrthoDB" id="9792989at2"/>
<gene>
    <name evidence="1" type="ORF">BO222_05115</name>
</gene>
<keyword evidence="1" id="KW-0489">Methyltransferase</keyword>
<proteinExistence type="predicted"/>
<protein>
    <submittedName>
        <fullName evidence="1">16S rRNA (Cytosine(1402)-N(4))-methyltransferase</fullName>
    </submittedName>
</protein>
<sequence length="197" mass="22219">MKRMTEIAHDFLKPVLKKGAVCIDATLGQGSDTRFLLEYPVARVFAFDIQQDLIKKAKETIDDPRLILCPISHEYLDQVNDLSRNRQNVSAILFNFGYDPAKKEGIMTESESSLTAVIKAVSMLRLKGRMAVVFYPHEEGKIEKERITEELLKAAKEDILGCEMMEVSRPDHDSPSLLLLEKRHSSLLDTLSNPNGS</sequence>
<dbReference type="PANTHER" id="PTHR35276:SF1">
    <property type="entry name" value="TRNA (MNM(5)S(2)U34)-METHYLTRANSFERASE, CHLOROPLASTIC"/>
    <property type="match status" value="1"/>
</dbReference>
<dbReference type="RefSeq" id="WP_075818981.1">
    <property type="nucleotide sequence ID" value="NZ_CAJUTZ010000014.1"/>
</dbReference>
<keyword evidence="1" id="KW-0808">Transferase</keyword>
<dbReference type="InterPro" id="IPR010719">
    <property type="entry name" value="MnmM_MeTrfase"/>
</dbReference>